<evidence type="ECO:0000313" key="2">
    <source>
        <dbReference type="EMBL" id="MBS5519217.1"/>
    </source>
</evidence>
<dbReference type="SUPFAM" id="SSF88713">
    <property type="entry name" value="Glycoside hydrolase/deacetylase"/>
    <property type="match status" value="1"/>
</dbReference>
<keyword evidence="1" id="KW-0378">Hydrolase</keyword>
<dbReference type="PANTHER" id="PTHR30292">
    <property type="entry name" value="UNCHARACTERIZED PROTEIN YBGL-RELATED"/>
    <property type="match status" value="1"/>
</dbReference>
<name>A0A943I3U4_9FIRM</name>
<dbReference type="HAMAP" id="MF_00691">
    <property type="entry name" value="PxpA"/>
    <property type="match status" value="1"/>
</dbReference>
<evidence type="ECO:0000256" key="1">
    <source>
        <dbReference type="HAMAP-Rule" id="MF_00691"/>
    </source>
</evidence>
<dbReference type="NCBIfam" id="NF003814">
    <property type="entry name" value="PRK05406.1-3"/>
    <property type="match status" value="1"/>
</dbReference>
<keyword evidence="1" id="KW-0067">ATP-binding</keyword>
<dbReference type="EC" id="3.5.2.9" evidence="1"/>
<dbReference type="CDD" id="cd10787">
    <property type="entry name" value="LamB_YcsF_like"/>
    <property type="match status" value="1"/>
</dbReference>
<comment type="catalytic activity">
    <reaction evidence="1">
        <text>5-oxo-L-proline + ATP + 2 H2O = L-glutamate + ADP + phosphate + H(+)</text>
        <dbReference type="Rhea" id="RHEA:10348"/>
        <dbReference type="ChEBI" id="CHEBI:15377"/>
        <dbReference type="ChEBI" id="CHEBI:15378"/>
        <dbReference type="ChEBI" id="CHEBI:29985"/>
        <dbReference type="ChEBI" id="CHEBI:30616"/>
        <dbReference type="ChEBI" id="CHEBI:43474"/>
        <dbReference type="ChEBI" id="CHEBI:58402"/>
        <dbReference type="ChEBI" id="CHEBI:456216"/>
        <dbReference type="EC" id="3.5.2.9"/>
    </reaction>
</comment>
<dbReference type="GO" id="GO:0017168">
    <property type="term" value="F:5-oxoprolinase (ATP-hydrolyzing) activity"/>
    <property type="evidence" value="ECO:0007669"/>
    <property type="project" value="UniProtKB-UniRule"/>
</dbReference>
<dbReference type="NCBIfam" id="NF003816">
    <property type="entry name" value="PRK05406.1-5"/>
    <property type="match status" value="1"/>
</dbReference>
<accession>A0A943I3U4</accession>
<comment type="caution">
    <text evidence="2">The sequence shown here is derived from an EMBL/GenBank/DDBJ whole genome shotgun (WGS) entry which is preliminary data.</text>
</comment>
<reference evidence="2" key="1">
    <citation type="submission" date="2021-02" db="EMBL/GenBank/DDBJ databases">
        <title>Infant gut strain persistence is associated with maternal origin, phylogeny, and functional potential including surface adhesion and iron acquisition.</title>
        <authorList>
            <person name="Lou Y.C."/>
        </authorList>
    </citation>
    <scope>NUCLEOTIDE SEQUENCE</scope>
    <source>
        <strain evidence="2">L3_106_000M1_dasL3_106_000M1_concoct_15</strain>
    </source>
</reference>
<dbReference type="Gene3D" id="3.20.20.370">
    <property type="entry name" value="Glycoside hydrolase/deacetylase"/>
    <property type="match status" value="1"/>
</dbReference>
<dbReference type="EMBL" id="JAGZCZ010000003">
    <property type="protein sequence ID" value="MBS5519217.1"/>
    <property type="molecule type" value="Genomic_DNA"/>
</dbReference>
<dbReference type="PANTHER" id="PTHR30292:SF0">
    <property type="entry name" value="5-OXOPROLINASE SUBUNIT A"/>
    <property type="match status" value="1"/>
</dbReference>
<organism evidence="2 3">
    <name type="scientific">Acidaminococcus intestini</name>
    <dbReference type="NCBI Taxonomy" id="187327"/>
    <lineage>
        <taxon>Bacteria</taxon>
        <taxon>Bacillati</taxon>
        <taxon>Bacillota</taxon>
        <taxon>Negativicutes</taxon>
        <taxon>Acidaminococcales</taxon>
        <taxon>Acidaminococcaceae</taxon>
        <taxon>Acidaminococcus</taxon>
    </lineage>
</organism>
<gene>
    <name evidence="1" type="primary">pxpA</name>
    <name evidence="2" type="ORF">KHX13_02610</name>
</gene>
<dbReference type="InterPro" id="IPR011330">
    <property type="entry name" value="Glyco_hydro/deAcase_b/a-brl"/>
</dbReference>
<comment type="subunit">
    <text evidence="1">Forms a complex composed of PxpA, PxpB and PxpC.</text>
</comment>
<evidence type="ECO:0000313" key="3">
    <source>
        <dbReference type="Proteomes" id="UP000754226"/>
    </source>
</evidence>
<dbReference type="GO" id="GO:0005975">
    <property type="term" value="P:carbohydrate metabolic process"/>
    <property type="evidence" value="ECO:0007669"/>
    <property type="project" value="InterPro"/>
</dbReference>
<keyword evidence="1" id="KW-0547">Nucleotide-binding</keyword>
<dbReference type="Proteomes" id="UP000754226">
    <property type="component" value="Unassembled WGS sequence"/>
</dbReference>
<proteinExistence type="inferred from homology"/>
<dbReference type="AlphaFoldDB" id="A0A943I3U4"/>
<protein>
    <recommendedName>
        <fullName evidence="1">5-oxoprolinase subunit A</fullName>
        <shortName evidence="1">5-OPase subunit A</shortName>
        <ecNumber evidence="1">3.5.2.9</ecNumber>
    </recommendedName>
    <alternativeName>
        <fullName evidence="1">5-oxoprolinase (ATP-hydrolyzing) subunit A</fullName>
    </alternativeName>
</protein>
<dbReference type="Pfam" id="PF03746">
    <property type="entry name" value="LamB_YcsF"/>
    <property type="match status" value="1"/>
</dbReference>
<sequence>MKVDLNSDLGESFGAYTIGMDKEVIPLVTSANIACGFHAGDPSVMQKTIALAHENGVGLGAHPGYPDLVGFGRRTMAVSPKDVYAMVVYQVGALAAFAKAAGGRLQHVKPHGAMYNMAAKDVALAEAIAQAVYDVDKDLILFAQPGTESIKAAEKIGLLTAAEVFADRSYQEDGTLTPRSKPGAMITDEDASIAQVLSMVLDHKVTCLSGKVIPIKADSICVHGDGPKALLFVQKIRKALSEKGVEIAPAGSFLR</sequence>
<dbReference type="GO" id="GO:0005524">
    <property type="term" value="F:ATP binding"/>
    <property type="evidence" value="ECO:0007669"/>
    <property type="project" value="UniProtKB-UniRule"/>
</dbReference>
<dbReference type="InterPro" id="IPR005501">
    <property type="entry name" value="LamB/YcsF/PxpA-like"/>
</dbReference>
<comment type="function">
    <text evidence="1">Catalyzes the cleavage of 5-oxoproline to form L-glutamate coupled to the hydrolysis of ATP to ADP and inorganic phosphate.</text>
</comment>
<comment type="similarity">
    <text evidence="1">Belongs to the LamB/PxpA family.</text>
</comment>